<evidence type="ECO:0000313" key="2">
    <source>
        <dbReference type="Proteomes" id="UP001213681"/>
    </source>
</evidence>
<name>A0AAD6BZR2_9EURO</name>
<dbReference type="AlphaFoldDB" id="A0AAD6BZR2"/>
<gene>
    <name evidence="1" type="ORF">N7458_010754</name>
</gene>
<comment type="caution">
    <text evidence="1">The sequence shown here is derived from an EMBL/GenBank/DDBJ whole genome shotgun (WGS) entry which is preliminary data.</text>
</comment>
<reference evidence="1" key="1">
    <citation type="submission" date="2022-12" db="EMBL/GenBank/DDBJ databases">
        <authorList>
            <person name="Petersen C."/>
        </authorList>
    </citation>
    <scope>NUCLEOTIDE SEQUENCE</scope>
    <source>
        <strain evidence="1">IBT 16125</strain>
    </source>
</reference>
<dbReference type="RefSeq" id="XP_056762985.1">
    <property type="nucleotide sequence ID" value="XM_056914136.1"/>
</dbReference>
<keyword evidence="2" id="KW-1185">Reference proteome</keyword>
<sequence length="182" mass="20021">MAKKKHATPHAMHMGNDLLLDVDRTIDKKDPLSLQAPVGKCNRPGEDGHSGHLVIIGPGLAAERETTYPSSKNTEEKRRKANWPCGWHQSDSAIVHCLMLGCAGQLVRFGYPMYLVDLGTGYPSVPRVSGMVVVIWRLLSSLNCALSVDILHALQPDEGRYAPLTRIRPPNYTVPPPSSTKY</sequence>
<accession>A0AAD6BZR2</accession>
<proteinExistence type="predicted"/>
<protein>
    <submittedName>
        <fullName evidence="1">Uncharacterized protein</fullName>
    </submittedName>
</protein>
<dbReference type="Proteomes" id="UP001213681">
    <property type="component" value="Unassembled WGS sequence"/>
</dbReference>
<evidence type="ECO:0000313" key="1">
    <source>
        <dbReference type="EMBL" id="KAJ5439756.1"/>
    </source>
</evidence>
<dbReference type="GeneID" id="81604379"/>
<organism evidence="1 2">
    <name type="scientific">Penicillium daleae</name>
    <dbReference type="NCBI Taxonomy" id="63821"/>
    <lineage>
        <taxon>Eukaryota</taxon>
        <taxon>Fungi</taxon>
        <taxon>Dikarya</taxon>
        <taxon>Ascomycota</taxon>
        <taxon>Pezizomycotina</taxon>
        <taxon>Eurotiomycetes</taxon>
        <taxon>Eurotiomycetidae</taxon>
        <taxon>Eurotiales</taxon>
        <taxon>Aspergillaceae</taxon>
        <taxon>Penicillium</taxon>
    </lineage>
</organism>
<reference evidence="1" key="2">
    <citation type="journal article" date="2023" name="IMA Fungus">
        <title>Comparative genomic study of the Penicillium genus elucidates a diverse pangenome and 15 lateral gene transfer events.</title>
        <authorList>
            <person name="Petersen C."/>
            <person name="Sorensen T."/>
            <person name="Nielsen M.R."/>
            <person name="Sondergaard T.E."/>
            <person name="Sorensen J.L."/>
            <person name="Fitzpatrick D.A."/>
            <person name="Frisvad J.C."/>
            <person name="Nielsen K.L."/>
        </authorList>
    </citation>
    <scope>NUCLEOTIDE SEQUENCE</scope>
    <source>
        <strain evidence="1">IBT 16125</strain>
    </source>
</reference>
<dbReference type="EMBL" id="JAPVEA010000008">
    <property type="protein sequence ID" value="KAJ5439756.1"/>
    <property type="molecule type" value="Genomic_DNA"/>
</dbReference>